<comment type="caution">
    <text evidence="3">The sequence shown here is derived from an EMBL/GenBank/DDBJ whole genome shotgun (WGS) entry which is preliminary data.</text>
</comment>
<gene>
    <name evidence="2" type="ORF">CA257_09205</name>
    <name evidence="3" type="ORF">DAH66_05175</name>
</gene>
<feature type="transmembrane region" description="Helical" evidence="1">
    <location>
        <begin position="6"/>
        <end position="39"/>
    </location>
</feature>
<dbReference type="Proteomes" id="UP000287746">
    <property type="component" value="Unassembled WGS sequence"/>
</dbReference>
<keyword evidence="1" id="KW-0812">Transmembrane</keyword>
<sequence length="48" mass="5211">MLWTIAVVILILWLLGFSLNVAGGLIHLLLVIALVVIVVQFLRGRSGV</sequence>
<organism evidence="3 5">
    <name type="scientific">Sphingomonas koreensis</name>
    <dbReference type="NCBI Taxonomy" id="93064"/>
    <lineage>
        <taxon>Bacteria</taxon>
        <taxon>Pseudomonadati</taxon>
        <taxon>Pseudomonadota</taxon>
        <taxon>Alphaproteobacteria</taxon>
        <taxon>Sphingomonadales</taxon>
        <taxon>Sphingomonadaceae</taxon>
        <taxon>Sphingomonas</taxon>
    </lineage>
</organism>
<dbReference type="EMBL" id="QQWO01000006">
    <property type="protein sequence ID" value="RSV04231.1"/>
    <property type="molecule type" value="Genomic_DNA"/>
</dbReference>
<dbReference type="NCBIfam" id="NF033488">
    <property type="entry name" value="lmo0937_fam_TM"/>
    <property type="match status" value="1"/>
</dbReference>
<accession>A0A430G7A3</accession>
<name>A0A430G7A3_9SPHN</name>
<evidence type="ECO:0000313" key="5">
    <source>
        <dbReference type="Proteomes" id="UP000287746"/>
    </source>
</evidence>
<dbReference type="Proteomes" id="UP000286681">
    <property type="component" value="Unassembled WGS sequence"/>
</dbReference>
<evidence type="ECO:0000313" key="2">
    <source>
        <dbReference type="EMBL" id="RSV04231.1"/>
    </source>
</evidence>
<protein>
    <submittedName>
        <fullName evidence="3">Lmo0937 family membrane protein</fullName>
    </submittedName>
</protein>
<dbReference type="Pfam" id="PF18919">
    <property type="entry name" value="DUF5670"/>
    <property type="match status" value="1"/>
</dbReference>
<dbReference type="RefSeq" id="WP_107525023.1">
    <property type="nucleotide sequence ID" value="NZ_CP018820.1"/>
</dbReference>
<dbReference type="InterPro" id="IPR043727">
    <property type="entry name" value="Lmo0937-like"/>
</dbReference>
<evidence type="ECO:0000256" key="1">
    <source>
        <dbReference type="SAM" id="Phobius"/>
    </source>
</evidence>
<evidence type="ECO:0000313" key="3">
    <source>
        <dbReference type="EMBL" id="RSY88837.1"/>
    </source>
</evidence>
<keyword evidence="1" id="KW-0472">Membrane</keyword>
<keyword evidence="1" id="KW-1133">Transmembrane helix</keyword>
<reference evidence="4 5" key="1">
    <citation type="submission" date="2018-07" db="EMBL/GenBank/DDBJ databases">
        <title>Genomic and Epidemiologic Investigation of an Indolent Hospital Outbreak.</title>
        <authorList>
            <person name="Johnson R.C."/>
            <person name="Deming C."/>
            <person name="Conlan S."/>
            <person name="Zellmer C.J."/>
            <person name="Michelin A.V."/>
            <person name="Lee-Lin S."/>
            <person name="Thomas P.J."/>
            <person name="Park M."/>
            <person name="Weingarten R.A."/>
            <person name="Less J."/>
            <person name="Dekker J.P."/>
            <person name="Frank K.M."/>
            <person name="Musser K.A."/>
            <person name="Mcquiston J.R."/>
            <person name="Henderson D.K."/>
            <person name="Lau A.F."/>
            <person name="Palmore T.N."/>
            <person name="Segre J.A."/>
        </authorList>
    </citation>
    <scope>NUCLEOTIDE SEQUENCE [LARGE SCALE GENOMIC DNA]</scope>
    <source>
        <strain evidence="3 5">SK-CDC1_0717</strain>
        <strain evidence="2 4">SK-NIH.Env10_0317</strain>
    </source>
</reference>
<dbReference type="GeneID" id="44135532"/>
<proteinExistence type="predicted"/>
<dbReference type="EMBL" id="QQYZ01000003">
    <property type="protein sequence ID" value="RSY88837.1"/>
    <property type="molecule type" value="Genomic_DNA"/>
</dbReference>
<dbReference type="AlphaFoldDB" id="A0A430G7A3"/>
<evidence type="ECO:0000313" key="4">
    <source>
        <dbReference type="Proteomes" id="UP000286681"/>
    </source>
</evidence>